<feature type="transmembrane region" description="Helical" evidence="1">
    <location>
        <begin position="49"/>
        <end position="71"/>
    </location>
</feature>
<dbReference type="Proteomes" id="UP000034956">
    <property type="component" value="Unassembled WGS sequence"/>
</dbReference>
<keyword evidence="1" id="KW-1133">Transmembrane helix</keyword>
<evidence type="ECO:0000313" key="3">
    <source>
        <dbReference type="Proteomes" id="UP000034956"/>
    </source>
</evidence>
<proteinExistence type="predicted"/>
<comment type="caution">
    <text evidence="2">The sequence shown here is derived from an EMBL/GenBank/DDBJ whole genome shotgun (WGS) entry which is preliminary data.</text>
</comment>
<dbReference type="InterPro" id="IPR025101">
    <property type="entry name" value="DUF4012"/>
</dbReference>
<accession>A0A0G1UAF6</accession>
<gene>
    <name evidence="2" type="ORF">UY23_C0004G0049</name>
</gene>
<evidence type="ECO:0000313" key="2">
    <source>
        <dbReference type="EMBL" id="KKU91104.1"/>
    </source>
</evidence>
<reference evidence="2 3" key="1">
    <citation type="journal article" date="2015" name="Nature">
        <title>rRNA introns, odd ribosomes, and small enigmatic genomes across a large radiation of phyla.</title>
        <authorList>
            <person name="Brown C.T."/>
            <person name="Hug L.A."/>
            <person name="Thomas B.C."/>
            <person name="Sharon I."/>
            <person name="Castelle C.J."/>
            <person name="Singh A."/>
            <person name="Wilkins M.J."/>
            <person name="Williams K.H."/>
            <person name="Banfield J.F."/>
        </authorList>
    </citation>
    <scope>NUCLEOTIDE SEQUENCE [LARGE SCALE GENOMIC DNA]</scope>
</reference>
<keyword evidence="1" id="KW-0812">Transmembrane</keyword>
<sequence>MPKKVPAKNIEPILIDVKRPDFNYDHLRKAKLNLAYAPQKPSSSKRPKIIFWGAAILVLAVLALGAGLIVFNLNSVKRGLALRGENIFSNFSDSIAALQGFKPNAAVSSLAANSAELDSLNDFFGVNQSQSLIGMLGKFIPALKDAGSFLGQVTALNFNFLNLSADLADLQANGFRYFQTDGQSLLGRLNNMRQTMGDVMKQIEAVRNTTASLKNTASFFGKVDDVLDKDYLKYSADLYAWDKFLGAAIGLLSSPTDRHILLLFQNPAELRPGGGFDGSYADVTVRNGQMQTLDVKDIYDPDGQLDLKVIPPKPLQGLTRDWGARDANWFFDFPTSARTVLDFMEQSKMYSEKNVTFDAVIALNINVLQGFLEITGPIDMPDYDLAINQNNFLNEIQREVEAGKDKAAGYPKRILQVLTPKILEKLNNFSEAETAQFMENLKTHLAQKDIMFYAKDPALANLLSANDWDGSVYDLPGNFWGNYLAVVNANIAGGKSDVFVNQTLTVDVNIDTDGGIFTAALFSIKGNDAKPLPKGSDYADYSVNPDLAAMESTMSALSNYNAWTMSAFGKKVFAGWLSTPAGQTKTLNVRYQTPASSEFVLADGSVYQFVFDRQSGALNSSLNLAINAPLGYVWDETKMPVWNYTGVDPVGRLILNLTLKKIDL</sequence>
<organism evidence="2 3">
    <name type="scientific">Candidatus Jorgensenbacteria bacterium GW2011_GWA1_48_11</name>
    <dbReference type="NCBI Taxonomy" id="1618660"/>
    <lineage>
        <taxon>Bacteria</taxon>
        <taxon>Candidatus Joergenseniibacteriota</taxon>
    </lineage>
</organism>
<keyword evidence="1" id="KW-0472">Membrane</keyword>
<dbReference type="AlphaFoldDB" id="A0A0G1UAF6"/>
<evidence type="ECO:0000256" key="1">
    <source>
        <dbReference type="SAM" id="Phobius"/>
    </source>
</evidence>
<evidence type="ECO:0008006" key="4">
    <source>
        <dbReference type="Google" id="ProtNLM"/>
    </source>
</evidence>
<name>A0A0G1UAF6_9BACT</name>
<protein>
    <recommendedName>
        <fullName evidence="4">DUF4012 domain-containing protein</fullName>
    </recommendedName>
</protein>
<dbReference type="EMBL" id="LCPF01000004">
    <property type="protein sequence ID" value="KKU91104.1"/>
    <property type="molecule type" value="Genomic_DNA"/>
</dbReference>
<dbReference type="Pfam" id="PF13196">
    <property type="entry name" value="DUF4012"/>
    <property type="match status" value="1"/>
</dbReference>